<dbReference type="Pfam" id="PF00225">
    <property type="entry name" value="Kinesin"/>
    <property type="match status" value="1"/>
</dbReference>
<dbReference type="EMBL" id="GL376603">
    <property type="status" value="NOT_ANNOTATED_CDS"/>
    <property type="molecule type" value="Genomic_DNA"/>
</dbReference>
<dbReference type="HOGENOM" id="CLU_009905_0_0_1"/>
<dbReference type="VEuPathDB" id="FungiDB:PYU1_G003140"/>
<sequence>MRESGETASEEQETPSLGHLLVDMTAQVQDERAKRSEVEKRNHALMLEIEQMQREMLDLKTSCVSERRRRRGSEELEQAKAEDALAAYEGTTTESRWKELQEAKKAKEKALVDAHQRAMQVMELNACISMQHDELKALRTTENEARIARIHAEDQCKELIQQTTILQQENQILKDDVVHLNTEIGKRGVHFKALMEKWTDAQAQSEHFERENHAMLEKMKELRQHSEAFAMTLEKLQDERDCLQHQVNHLKGAVAAKAAESKAFQAYGTNARDHLQAQNAVIQRHHVLRRKTHKMARDAVITVKTMKSTLASIRAPIVAIQQDFHAFLRNLQAPVVSLVSRSRRFAQVAHAEHQPLRHALRSAELTRRHLHEQLWKSRRNALLVCQMRNSSPSDNTVDIGVPGDEDPGSSRSLRVNYSTGELMMKEQHTTERETLTVRFDRMFSDRAREWNSFESAMPVVQSVLDGCNACVATFAGLLPLRTSQEPPPSDTQLVPELVLRELFNATRLHGAHFHRIRITISYLGVYNECVYDLLGLDDTQAARKNDPTASSHPIVVLEVQNLEEALLVLRGGQENMESAHARGVLDSDLTHKVVTVCLTYENLLSGLGTTKSKLQIAELAVGSQSTATHETDWEDHNRLKALVTMENGVNALVTALAEVRVKDPTFVRYHGSKLTVLLQDTVKASAKFLAIVTLPAICVW</sequence>
<reference evidence="5" key="1">
    <citation type="journal article" date="2010" name="Genome Biol.">
        <title>Genome sequence of the necrotrophic plant pathogen Pythium ultimum reveals original pathogenicity mechanisms and effector repertoire.</title>
        <authorList>
            <person name="Levesque C.A."/>
            <person name="Brouwer H."/>
            <person name="Cano L."/>
            <person name="Hamilton J.P."/>
            <person name="Holt C."/>
            <person name="Huitema E."/>
            <person name="Raffaele S."/>
            <person name="Robideau G.P."/>
            <person name="Thines M."/>
            <person name="Win J."/>
            <person name="Zerillo M.M."/>
            <person name="Beakes G.W."/>
            <person name="Boore J.L."/>
            <person name="Busam D."/>
            <person name="Dumas B."/>
            <person name="Ferriera S."/>
            <person name="Fuerstenberg S.I."/>
            <person name="Gachon C.M."/>
            <person name="Gaulin E."/>
            <person name="Govers F."/>
            <person name="Grenville-Briggs L."/>
            <person name="Horner N."/>
            <person name="Hostetler J."/>
            <person name="Jiang R.H."/>
            <person name="Johnson J."/>
            <person name="Krajaejun T."/>
            <person name="Lin H."/>
            <person name="Meijer H.J."/>
            <person name="Moore B."/>
            <person name="Morris P."/>
            <person name="Phuntmart V."/>
            <person name="Puiu D."/>
            <person name="Shetty J."/>
            <person name="Stajich J.E."/>
            <person name="Tripathy S."/>
            <person name="Wawra S."/>
            <person name="van West P."/>
            <person name="Whitty B.R."/>
            <person name="Coutinho P.M."/>
            <person name="Henrissat B."/>
            <person name="Martin F."/>
            <person name="Thomas P.D."/>
            <person name="Tyler B.M."/>
            <person name="De Vries R.P."/>
            <person name="Kamoun S."/>
            <person name="Yandell M."/>
            <person name="Tisserat N."/>
            <person name="Buell C.R."/>
        </authorList>
    </citation>
    <scope>NUCLEOTIDE SEQUENCE</scope>
    <source>
        <strain evidence="5">DAOM:BR144</strain>
    </source>
</reference>
<dbReference type="InterPro" id="IPR027417">
    <property type="entry name" value="P-loop_NTPase"/>
</dbReference>
<evidence type="ECO:0000259" key="3">
    <source>
        <dbReference type="SMART" id="SM00129"/>
    </source>
</evidence>
<dbReference type="InterPro" id="IPR027640">
    <property type="entry name" value="Kinesin-like_fam"/>
</dbReference>
<dbReference type="InterPro" id="IPR036961">
    <property type="entry name" value="Kinesin_motor_dom_sf"/>
</dbReference>
<keyword evidence="5" id="KW-1185">Reference proteome</keyword>
<reference evidence="5" key="2">
    <citation type="submission" date="2010-04" db="EMBL/GenBank/DDBJ databases">
        <authorList>
            <person name="Buell R."/>
            <person name="Hamilton J."/>
            <person name="Hostetler J."/>
        </authorList>
    </citation>
    <scope>NUCLEOTIDE SEQUENCE [LARGE SCALE GENOMIC DNA]</scope>
    <source>
        <strain evidence="5">DAOM:BR144</strain>
    </source>
</reference>
<dbReference type="PANTHER" id="PTHR47972:SF28">
    <property type="entry name" value="KINESIN-LIKE PROTEIN KLP-3"/>
    <property type="match status" value="1"/>
</dbReference>
<evidence type="ECO:0000256" key="2">
    <source>
        <dbReference type="SAM" id="MobiDB-lite"/>
    </source>
</evidence>
<dbReference type="GO" id="GO:0003777">
    <property type="term" value="F:microtubule motor activity"/>
    <property type="evidence" value="ECO:0007669"/>
    <property type="project" value="InterPro"/>
</dbReference>
<dbReference type="PANTHER" id="PTHR47972">
    <property type="entry name" value="KINESIN-LIKE PROTEIN KLP-3"/>
    <property type="match status" value="1"/>
</dbReference>
<dbReference type="SUPFAM" id="SSF52540">
    <property type="entry name" value="P-loop containing nucleoside triphosphate hydrolases"/>
    <property type="match status" value="1"/>
</dbReference>
<dbReference type="InParanoid" id="K3WDV5"/>
<proteinExistence type="predicted"/>
<dbReference type="STRING" id="431595.K3WDV5"/>
<accession>K3WDV5</accession>
<dbReference type="eggNOG" id="KOG0239">
    <property type="taxonomic scope" value="Eukaryota"/>
</dbReference>
<protein>
    <recommendedName>
        <fullName evidence="3">Kinesin motor domain-containing protein</fullName>
    </recommendedName>
</protein>
<feature type="coiled-coil region" evidence="1">
    <location>
        <begin position="205"/>
        <end position="253"/>
    </location>
</feature>
<evidence type="ECO:0000313" key="5">
    <source>
        <dbReference type="Proteomes" id="UP000019132"/>
    </source>
</evidence>
<dbReference type="GO" id="GO:0015630">
    <property type="term" value="C:microtubule cytoskeleton"/>
    <property type="evidence" value="ECO:0007669"/>
    <property type="project" value="TreeGrafter"/>
</dbReference>
<dbReference type="AlphaFoldDB" id="K3WDV5"/>
<dbReference type="SMART" id="SM00129">
    <property type="entry name" value="KISc"/>
    <property type="match status" value="1"/>
</dbReference>
<feature type="region of interest" description="Disordered" evidence="2">
    <location>
        <begin position="1"/>
        <end position="21"/>
    </location>
</feature>
<feature type="domain" description="Kinesin motor" evidence="3">
    <location>
        <begin position="379"/>
        <end position="699"/>
    </location>
</feature>
<feature type="region of interest" description="Disordered" evidence="2">
    <location>
        <begin position="393"/>
        <end position="412"/>
    </location>
</feature>
<name>K3WDV5_GLOUD</name>
<feature type="coiled-coil region" evidence="1">
    <location>
        <begin position="21"/>
        <end position="62"/>
    </location>
</feature>
<dbReference type="InterPro" id="IPR001752">
    <property type="entry name" value="Kinesin_motor_dom"/>
</dbReference>
<evidence type="ECO:0000313" key="4">
    <source>
        <dbReference type="EnsemblProtists" id="PYU1_T003146"/>
    </source>
</evidence>
<reference evidence="4" key="3">
    <citation type="submission" date="2015-02" db="UniProtKB">
        <authorList>
            <consortium name="EnsemblProtists"/>
        </authorList>
    </citation>
    <scope>IDENTIFICATION</scope>
    <source>
        <strain evidence="4">DAOM BR144</strain>
    </source>
</reference>
<dbReference type="Proteomes" id="UP000019132">
    <property type="component" value="Unassembled WGS sequence"/>
</dbReference>
<keyword evidence="1" id="KW-0175">Coiled coil</keyword>
<dbReference type="GO" id="GO:0008017">
    <property type="term" value="F:microtubule binding"/>
    <property type="evidence" value="ECO:0007669"/>
    <property type="project" value="InterPro"/>
</dbReference>
<dbReference type="Gene3D" id="3.40.850.10">
    <property type="entry name" value="Kinesin motor domain"/>
    <property type="match status" value="1"/>
</dbReference>
<dbReference type="OMA" id="ISMQHDE"/>
<dbReference type="GO" id="GO:0007018">
    <property type="term" value="P:microtubule-based movement"/>
    <property type="evidence" value="ECO:0007669"/>
    <property type="project" value="InterPro"/>
</dbReference>
<evidence type="ECO:0000256" key="1">
    <source>
        <dbReference type="SAM" id="Coils"/>
    </source>
</evidence>
<dbReference type="GO" id="GO:0005524">
    <property type="term" value="F:ATP binding"/>
    <property type="evidence" value="ECO:0007669"/>
    <property type="project" value="InterPro"/>
</dbReference>
<organism evidence="4 5">
    <name type="scientific">Globisporangium ultimum (strain ATCC 200006 / CBS 805.95 / DAOM BR144)</name>
    <name type="common">Pythium ultimum</name>
    <dbReference type="NCBI Taxonomy" id="431595"/>
    <lineage>
        <taxon>Eukaryota</taxon>
        <taxon>Sar</taxon>
        <taxon>Stramenopiles</taxon>
        <taxon>Oomycota</taxon>
        <taxon>Peronosporomycetes</taxon>
        <taxon>Pythiales</taxon>
        <taxon>Pythiaceae</taxon>
        <taxon>Globisporangium</taxon>
    </lineage>
</organism>
<dbReference type="EnsemblProtists" id="PYU1_T003146">
    <property type="protein sequence ID" value="PYU1_T003146"/>
    <property type="gene ID" value="PYU1_G003140"/>
</dbReference>